<evidence type="ECO:0000313" key="2">
    <source>
        <dbReference type="Proteomes" id="UP000266861"/>
    </source>
</evidence>
<dbReference type="Proteomes" id="UP000266861">
    <property type="component" value="Unassembled WGS sequence"/>
</dbReference>
<organism evidence="1 2">
    <name type="scientific">Diversispora epigaea</name>
    <dbReference type="NCBI Taxonomy" id="1348612"/>
    <lineage>
        <taxon>Eukaryota</taxon>
        <taxon>Fungi</taxon>
        <taxon>Fungi incertae sedis</taxon>
        <taxon>Mucoromycota</taxon>
        <taxon>Glomeromycotina</taxon>
        <taxon>Glomeromycetes</taxon>
        <taxon>Diversisporales</taxon>
        <taxon>Diversisporaceae</taxon>
        <taxon>Diversispora</taxon>
    </lineage>
</organism>
<dbReference type="AlphaFoldDB" id="A0A397GNN7"/>
<accession>A0A397GNN7</accession>
<name>A0A397GNN7_9GLOM</name>
<evidence type="ECO:0000313" key="1">
    <source>
        <dbReference type="EMBL" id="RHZ49590.1"/>
    </source>
</evidence>
<comment type="caution">
    <text evidence="1">The sequence shown here is derived from an EMBL/GenBank/DDBJ whole genome shotgun (WGS) entry which is preliminary data.</text>
</comment>
<proteinExistence type="predicted"/>
<protein>
    <submittedName>
        <fullName evidence="1">Uncharacterized protein</fullName>
    </submittedName>
</protein>
<dbReference type="EMBL" id="PQFF01000448">
    <property type="protein sequence ID" value="RHZ49590.1"/>
    <property type="molecule type" value="Genomic_DNA"/>
</dbReference>
<gene>
    <name evidence="1" type="ORF">Glove_519g33</name>
</gene>
<keyword evidence="2" id="KW-1185">Reference proteome</keyword>
<sequence>MKRFRPYLLLSQVKCHHPHAMASNENGFIQEANSTAKYFLLSARETANNYAFLWIYTEVQKLQHSKVLLRRIT</sequence>
<reference evidence="1 2" key="1">
    <citation type="submission" date="2018-08" db="EMBL/GenBank/DDBJ databases">
        <title>Genome and evolution of the arbuscular mycorrhizal fungus Diversispora epigaea (formerly Glomus versiforme) and its bacterial endosymbionts.</title>
        <authorList>
            <person name="Sun X."/>
            <person name="Fei Z."/>
            <person name="Harrison M."/>
        </authorList>
    </citation>
    <scope>NUCLEOTIDE SEQUENCE [LARGE SCALE GENOMIC DNA]</scope>
    <source>
        <strain evidence="1 2">IT104</strain>
    </source>
</reference>